<evidence type="ECO:0000313" key="8">
    <source>
        <dbReference type="EMBL" id="NBN63179.1"/>
    </source>
</evidence>
<dbReference type="InterPro" id="IPR003593">
    <property type="entry name" value="AAA+_ATPase"/>
</dbReference>
<dbReference type="Proteomes" id="UP000541347">
    <property type="component" value="Unassembled WGS sequence"/>
</dbReference>
<reference evidence="8 9" key="1">
    <citation type="submission" date="2020-01" db="EMBL/GenBank/DDBJ databases">
        <authorList>
            <person name="Peng S.Y."/>
            <person name="Li J."/>
            <person name="Wang M."/>
            <person name="Wang L."/>
            <person name="Wang C.Q."/>
            <person name="Wang J.R."/>
        </authorList>
    </citation>
    <scope>NUCLEOTIDE SEQUENCE [LARGE SCALE GENOMIC DNA]</scope>
    <source>
        <strain evidence="8 9">XCT-34</strain>
    </source>
</reference>
<dbReference type="RefSeq" id="WP_161674886.1">
    <property type="nucleotide sequence ID" value="NZ_JAABLP010000002.1"/>
</dbReference>
<evidence type="ECO:0000256" key="2">
    <source>
        <dbReference type="ARBA" id="ARBA00022448"/>
    </source>
</evidence>
<organism evidence="8 9">
    <name type="scientific">Pannonibacter tanglangensis</name>
    <dbReference type="NCBI Taxonomy" id="2750084"/>
    <lineage>
        <taxon>Bacteria</taxon>
        <taxon>Pseudomonadati</taxon>
        <taxon>Pseudomonadota</taxon>
        <taxon>Alphaproteobacteria</taxon>
        <taxon>Hyphomicrobiales</taxon>
        <taxon>Stappiaceae</taxon>
        <taxon>Pannonibacter</taxon>
    </lineage>
</organism>
<feature type="domain" description="ABC transporter" evidence="7">
    <location>
        <begin position="9"/>
        <end position="248"/>
    </location>
</feature>
<keyword evidence="3" id="KW-0547">Nucleotide-binding</keyword>
<keyword evidence="5" id="KW-1278">Translocase</keyword>
<comment type="function">
    <text evidence="6">Part of the ABC transporter complex HmuTUV involved in hemin import. Responsible for energy coupling to the transport system.</text>
</comment>
<dbReference type="InterPro" id="IPR017871">
    <property type="entry name" value="ABC_transporter-like_CS"/>
</dbReference>
<evidence type="ECO:0000256" key="5">
    <source>
        <dbReference type="ARBA" id="ARBA00022967"/>
    </source>
</evidence>
<gene>
    <name evidence="8" type="ORF">GWI71_05745</name>
</gene>
<dbReference type="CDD" id="cd03214">
    <property type="entry name" value="ABC_Iron-Siderophores_B12_Hemin"/>
    <property type="match status" value="1"/>
</dbReference>
<dbReference type="InterPro" id="IPR003439">
    <property type="entry name" value="ABC_transporter-like_ATP-bd"/>
</dbReference>
<dbReference type="Pfam" id="PF00005">
    <property type="entry name" value="ABC_tran"/>
    <property type="match status" value="1"/>
</dbReference>
<dbReference type="PANTHER" id="PTHR42794:SF1">
    <property type="entry name" value="HEMIN IMPORT ATP-BINDING PROTEIN HMUV"/>
    <property type="match status" value="1"/>
</dbReference>
<dbReference type="PROSITE" id="PS50893">
    <property type="entry name" value="ABC_TRANSPORTER_2"/>
    <property type="match status" value="1"/>
</dbReference>
<evidence type="ECO:0000256" key="6">
    <source>
        <dbReference type="ARBA" id="ARBA00037066"/>
    </source>
</evidence>
<evidence type="ECO:0000259" key="7">
    <source>
        <dbReference type="PROSITE" id="PS50893"/>
    </source>
</evidence>
<dbReference type="SUPFAM" id="SSF52540">
    <property type="entry name" value="P-loop containing nucleoside triphosphate hydrolases"/>
    <property type="match status" value="1"/>
</dbReference>
<dbReference type="EMBL" id="JAABLP010000002">
    <property type="protein sequence ID" value="NBN63179.1"/>
    <property type="molecule type" value="Genomic_DNA"/>
</dbReference>
<evidence type="ECO:0000256" key="1">
    <source>
        <dbReference type="ARBA" id="ARBA00005417"/>
    </source>
</evidence>
<evidence type="ECO:0000256" key="3">
    <source>
        <dbReference type="ARBA" id="ARBA00022741"/>
    </source>
</evidence>
<keyword evidence="9" id="KW-1185">Reference proteome</keyword>
<dbReference type="InterPro" id="IPR027417">
    <property type="entry name" value="P-loop_NTPase"/>
</dbReference>
<comment type="similarity">
    <text evidence="1">Belongs to the ABC transporter superfamily.</text>
</comment>
<evidence type="ECO:0000313" key="9">
    <source>
        <dbReference type="Proteomes" id="UP000541347"/>
    </source>
</evidence>
<name>A0ABW9ZJD5_9HYPH</name>
<proteinExistence type="inferred from homology"/>
<sequence length="266" mass="28916">MNSHAFPGLLVQNLTLKRGDKTVVENVSFTLPRPELVGLIGPNGAGKSSLLKAMAGLGPRGSDILWQGRPLAQMTSAERGRTLAFLPQERSVVWPLRCRDVVALGRMPHQAGGLGFIRPAPSFEDLRSVEDAMRRMDVQAFADRPFDRLSGGEQARVLIARLLAQDPRLILADEPCNGLDPEHQLALMQCFRDLVADGVSAVVSLHDLTLASAWCDRLLLLDTGKLVADGSPAAVLTADRMAATYNIRIGHLQSDHRQLVVPIARL</sequence>
<keyword evidence="4 8" id="KW-0067">ATP-binding</keyword>
<protein>
    <submittedName>
        <fullName evidence="8">ATP-binding cassette domain-containing protein</fullName>
    </submittedName>
</protein>
<dbReference type="SMART" id="SM00382">
    <property type="entry name" value="AAA"/>
    <property type="match status" value="1"/>
</dbReference>
<keyword evidence="2" id="KW-0813">Transport</keyword>
<dbReference type="PANTHER" id="PTHR42794">
    <property type="entry name" value="HEMIN IMPORT ATP-BINDING PROTEIN HMUV"/>
    <property type="match status" value="1"/>
</dbReference>
<dbReference type="PROSITE" id="PS00211">
    <property type="entry name" value="ABC_TRANSPORTER_1"/>
    <property type="match status" value="1"/>
</dbReference>
<accession>A0ABW9ZJD5</accession>
<evidence type="ECO:0000256" key="4">
    <source>
        <dbReference type="ARBA" id="ARBA00022840"/>
    </source>
</evidence>
<dbReference type="Gene3D" id="3.40.50.300">
    <property type="entry name" value="P-loop containing nucleotide triphosphate hydrolases"/>
    <property type="match status" value="1"/>
</dbReference>
<dbReference type="GO" id="GO:0005524">
    <property type="term" value="F:ATP binding"/>
    <property type="evidence" value="ECO:0007669"/>
    <property type="project" value="UniProtKB-KW"/>
</dbReference>
<comment type="caution">
    <text evidence="8">The sequence shown here is derived from an EMBL/GenBank/DDBJ whole genome shotgun (WGS) entry which is preliminary data.</text>
</comment>